<dbReference type="InterPro" id="IPR000408">
    <property type="entry name" value="Reg_chr_condens"/>
</dbReference>
<dbReference type="Pfam" id="PF00415">
    <property type="entry name" value="RCC1"/>
    <property type="match status" value="1"/>
</dbReference>
<dbReference type="Gene3D" id="2.130.10.30">
    <property type="entry name" value="Regulator of chromosome condensation 1/beta-lactamase-inhibitor protein II"/>
    <property type="match status" value="1"/>
</dbReference>
<organism evidence="2 3">
    <name type="scientific">Reticulomyxa filosa</name>
    <dbReference type="NCBI Taxonomy" id="46433"/>
    <lineage>
        <taxon>Eukaryota</taxon>
        <taxon>Sar</taxon>
        <taxon>Rhizaria</taxon>
        <taxon>Retaria</taxon>
        <taxon>Foraminifera</taxon>
        <taxon>Monothalamids</taxon>
        <taxon>Reticulomyxidae</taxon>
        <taxon>Reticulomyxa</taxon>
    </lineage>
</organism>
<reference evidence="2 3" key="1">
    <citation type="journal article" date="2013" name="Curr. Biol.">
        <title>The Genome of the Foraminiferan Reticulomyxa filosa.</title>
        <authorList>
            <person name="Glockner G."/>
            <person name="Hulsmann N."/>
            <person name="Schleicher M."/>
            <person name="Noegel A.A."/>
            <person name="Eichinger L."/>
            <person name="Gallinger C."/>
            <person name="Pawlowski J."/>
            <person name="Sierra R."/>
            <person name="Euteneuer U."/>
            <person name="Pillet L."/>
            <person name="Moustafa A."/>
            <person name="Platzer M."/>
            <person name="Groth M."/>
            <person name="Szafranski K."/>
            <person name="Schliwa M."/>
        </authorList>
    </citation>
    <scope>NUCLEOTIDE SEQUENCE [LARGE SCALE GENOMIC DNA]</scope>
</reference>
<evidence type="ECO:0000313" key="3">
    <source>
        <dbReference type="Proteomes" id="UP000023152"/>
    </source>
</evidence>
<dbReference type="AlphaFoldDB" id="X6MSA9"/>
<dbReference type="GO" id="GO:0005737">
    <property type="term" value="C:cytoplasm"/>
    <property type="evidence" value="ECO:0007669"/>
    <property type="project" value="TreeGrafter"/>
</dbReference>
<dbReference type="PANTHER" id="PTHR45982">
    <property type="entry name" value="REGULATOR OF CHROMOSOME CONDENSATION"/>
    <property type="match status" value="1"/>
</dbReference>
<keyword evidence="3" id="KW-1185">Reference proteome</keyword>
<comment type="caution">
    <text evidence="2">The sequence shown here is derived from an EMBL/GenBank/DDBJ whole genome shotgun (WGS) entry which is preliminary data.</text>
</comment>
<gene>
    <name evidence="2" type="ORF">RFI_20611</name>
</gene>
<evidence type="ECO:0000313" key="2">
    <source>
        <dbReference type="EMBL" id="ETO16729.1"/>
    </source>
</evidence>
<dbReference type="SUPFAM" id="SSF50985">
    <property type="entry name" value="RCC1/BLIP-II"/>
    <property type="match status" value="1"/>
</dbReference>
<name>X6MSA9_RETFI</name>
<accession>X6MSA9</accession>
<proteinExistence type="predicted"/>
<sequence length="312" mass="34952">MQLGNESQIYLILWYWINELDNSSNDGKPLANRVPNDLLQLIFTFSKSHSVYFTGIAHCLSLLSTATSQDDPVSEKPCLISQLSGNSNCQIVDAACGHDFAVCRSSDDRLFTFGDNVNGQLGNGAEVRQNAIFESTYFADRKIHISQISCGHLFTLIVDTNNNFYAYGWNFSHQCDPTDTHAVRNIVQAPHKVYSHKYPIASIHCGQYHCVSIDVLGNIMSWGSDEGFESSLIPSLASGDTRTNSVLVIENSSIQKIFAQYQHKTTNKRNFSNIFSQYQHKTIDKYNSSKQIVRVALGIHCTFFLVQNISLT</sequence>
<dbReference type="InterPro" id="IPR051553">
    <property type="entry name" value="Ran_GTPase-activating"/>
</dbReference>
<evidence type="ECO:0000256" key="1">
    <source>
        <dbReference type="PROSITE-ProRule" id="PRU00235"/>
    </source>
</evidence>
<dbReference type="PANTHER" id="PTHR45982:SF1">
    <property type="entry name" value="REGULATOR OF CHROMOSOME CONDENSATION"/>
    <property type="match status" value="1"/>
</dbReference>
<dbReference type="OrthoDB" id="10256179at2759"/>
<dbReference type="GO" id="GO:0005085">
    <property type="term" value="F:guanyl-nucleotide exchange factor activity"/>
    <property type="evidence" value="ECO:0007669"/>
    <property type="project" value="TreeGrafter"/>
</dbReference>
<dbReference type="InterPro" id="IPR009091">
    <property type="entry name" value="RCC1/BLIP-II"/>
</dbReference>
<feature type="repeat" description="RCC1" evidence="1">
    <location>
        <begin position="108"/>
        <end position="161"/>
    </location>
</feature>
<protein>
    <submittedName>
        <fullName evidence="2">Regulator of chromosome condensation (RCC1)</fullName>
    </submittedName>
</protein>
<dbReference type="Proteomes" id="UP000023152">
    <property type="component" value="Unassembled WGS sequence"/>
</dbReference>
<dbReference type="PROSITE" id="PS50012">
    <property type="entry name" value="RCC1_3"/>
    <property type="match status" value="1"/>
</dbReference>
<dbReference type="EMBL" id="ASPP01017911">
    <property type="protein sequence ID" value="ETO16729.1"/>
    <property type="molecule type" value="Genomic_DNA"/>
</dbReference>